<evidence type="ECO:0000256" key="5">
    <source>
        <dbReference type="ARBA" id="ARBA00022989"/>
    </source>
</evidence>
<dbReference type="EMBL" id="JAMQCR010000003">
    <property type="protein sequence ID" value="MCM2535462.1"/>
    <property type="molecule type" value="Genomic_DNA"/>
</dbReference>
<feature type="transmembrane region" description="Helical" evidence="7">
    <location>
        <begin position="97"/>
        <end position="115"/>
    </location>
</feature>
<sequence length="242" mass="27643">MFTRTESFRAFIRYYPIVSIIIAIHLVLYLLTVLPIFPNYWIVETFSGVNLYIMEGELWRLLTPTFLHSGFSHMLLNSFSLLLFGPALERMLGRIKFLFVYLVSGLIANIATLVFEPLTYTHVGSSGAIFGLFGFYLAIIMFRKDRLSRQHSQIIMILCIVSLIMTFLQPNINIVAHLSGIIGGFTLGAIRYFNKKDFFDSMRSAAFWAESNRKKLAYQSPLKVIIWSAIILIAIIGFFVKG</sequence>
<feature type="transmembrane region" description="Helical" evidence="7">
    <location>
        <begin position="12"/>
        <end position="37"/>
    </location>
</feature>
<evidence type="ECO:0000256" key="4">
    <source>
        <dbReference type="ARBA" id="ARBA00022801"/>
    </source>
</evidence>
<dbReference type="PANTHER" id="PTHR43731:SF14">
    <property type="entry name" value="PRESENILIN-ASSOCIATED RHOMBOID-LIKE PROTEIN, MITOCHONDRIAL"/>
    <property type="match status" value="1"/>
</dbReference>
<dbReference type="GO" id="GO:0008233">
    <property type="term" value="F:peptidase activity"/>
    <property type="evidence" value="ECO:0007669"/>
    <property type="project" value="UniProtKB-KW"/>
</dbReference>
<dbReference type="Gene3D" id="1.20.1540.10">
    <property type="entry name" value="Rhomboid-like"/>
    <property type="match status" value="1"/>
</dbReference>
<feature type="transmembrane region" description="Helical" evidence="7">
    <location>
        <begin position="151"/>
        <end position="168"/>
    </location>
</feature>
<comment type="subcellular location">
    <subcellularLocation>
        <location evidence="1">Membrane</location>
        <topology evidence="1">Multi-pass membrane protein</topology>
    </subcellularLocation>
</comment>
<evidence type="ECO:0000256" key="7">
    <source>
        <dbReference type="SAM" id="Phobius"/>
    </source>
</evidence>
<dbReference type="Pfam" id="PF01694">
    <property type="entry name" value="Rhomboid"/>
    <property type="match status" value="1"/>
</dbReference>
<protein>
    <submittedName>
        <fullName evidence="9">Rhomboid family intramembrane serine protease</fullName>
    </submittedName>
</protein>
<keyword evidence="10" id="KW-1185">Reference proteome</keyword>
<dbReference type="PANTHER" id="PTHR43731">
    <property type="entry name" value="RHOMBOID PROTEASE"/>
    <property type="match status" value="1"/>
</dbReference>
<dbReference type="Proteomes" id="UP001523262">
    <property type="component" value="Unassembled WGS sequence"/>
</dbReference>
<evidence type="ECO:0000313" key="10">
    <source>
        <dbReference type="Proteomes" id="UP001523262"/>
    </source>
</evidence>
<dbReference type="InterPro" id="IPR050925">
    <property type="entry name" value="Rhomboid_protease_S54"/>
</dbReference>
<organism evidence="9 10">
    <name type="scientific">Neobacillus pocheonensis</name>
    <dbReference type="NCBI Taxonomy" id="363869"/>
    <lineage>
        <taxon>Bacteria</taxon>
        <taxon>Bacillati</taxon>
        <taxon>Bacillota</taxon>
        <taxon>Bacilli</taxon>
        <taxon>Bacillales</taxon>
        <taxon>Bacillaceae</taxon>
        <taxon>Neobacillus</taxon>
    </lineage>
</organism>
<keyword evidence="9" id="KW-0645">Protease</keyword>
<dbReference type="InterPro" id="IPR035952">
    <property type="entry name" value="Rhomboid-like_sf"/>
</dbReference>
<dbReference type="InterPro" id="IPR022764">
    <property type="entry name" value="Peptidase_S54_rhomboid_dom"/>
</dbReference>
<dbReference type="GO" id="GO:0006508">
    <property type="term" value="P:proteolysis"/>
    <property type="evidence" value="ECO:0007669"/>
    <property type="project" value="UniProtKB-KW"/>
</dbReference>
<evidence type="ECO:0000313" key="9">
    <source>
        <dbReference type="EMBL" id="MCM2535462.1"/>
    </source>
</evidence>
<dbReference type="SUPFAM" id="SSF144091">
    <property type="entry name" value="Rhomboid-like"/>
    <property type="match status" value="1"/>
</dbReference>
<accession>A0ABT0WK32</accession>
<feature type="domain" description="Peptidase S54 rhomboid" evidence="8">
    <location>
        <begin position="56"/>
        <end position="190"/>
    </location>
</feature>
<feature type="transmembrane region" description="Helical" evidence="7">
    <location>
        <begin position="174"/>
        <end position="193"/>
    </location>
</feature>
<name>A0ABT0WK32_9BACI</name>
<evidence type="ECO:0000256" key="3">
    <source>
        <dbReference type="ARBA" id="ARBA00022692"/>
    </source>
</evidence>
<evidence type="ECO:0000256" key="6">
    <source>
        <dbReference type="ARBA" id="ARBA00023136"/>
    </source>
</evidence>
<feature type="transmembrane region" description="Helical" evidence="7">
    <location>
        <begin position="222"/>
        <end position="240"/>
    </location>
</feature>
<keyword evidence="4" id="KW-0378">Hydrolase</keyword>
<evidence type="ECO:0000259" key="8">
    <source>
        <dbReference type="Pfam" id="PF01694"/>
    </source>
</evidence>
<keyword evidence="3 7" id="KW-0812">Transmembrane</keyword>
<keyword evidence="5 7" id="KW-1133">Transmembrane helix</keyword>
<reference evidence="9 10" key="1">
    <citation type="submission" date="2022-06" db="EMBL/GenBank/DDBJ databases">
        <authorList>
            <person name="Jeon C.O."/>
        </authorList>
    </citation>
    <scope>NUCLEOTIDE SEQUENCE [LARGE SCALE GENOMIC DNA]</scope>
    <source>
        <strain evidence="9 10">KCTC 13943</strain>
    </source>
</reference>
<evidence type="ECO:0000256" key="1">
    <source>
        <dbReference type="ARBA" id="ARBA00004141"/>
    </source>
</evidence>
<gene>
    <name evidence="9" type="ORF">NDK43_27985</name>
</gene>
<feature type="transmembrane region" description="Helical" evidence="7">
    <location>
        <begin position="121"/>
        <end position="139"/>
    </location>
</feature>
<feature type="transmembrane region" description="Helical" evidence="7">
    <location>
        <begin position="66"/>
        <end position="85"/>
    </location>
</feature>
<comment type="caution">
    <text evidence="9">The sequence shown here is derived from an EMBL/GenBank/DDBJ whole genome shotgun (WGS) entry which is preliminary data.</text>
</comment>
<proteinExistence type="inferred from homology"/>
<comment type="similarity">
    <text evidence="2">Belongs to the peptidase S54 family.</text>
</comment>
<keyword evidence="6 7" id="KW-0472">Membrane</keyword>
<evidence type="ECO:0000256" key="2">
    <source>
        <dbReference type="ARBA" id="ARBA00009045"/>
    </source>
</evidence>